<evidence type="ECO:0000313" key="2">
    <source>
        <dbReference type="Proteomes" id="UP000233440"/>
    </source>
</evidence>
<sequence>MGTKLLATFRDFSAGLNVKDAANLIPENALTESQNAVIGNGYVAKRSGYEQFASSQVTQTLTWQQFGGKKWSDV</sequence>
<dbReference type="EMBL" id="PIQO01000003">
    <property type="protein sequence ID" value="PKR86100.1"/>
    <property type="molecule type" value="Genomic_DNA"/>
</dbReference>
<dbReference type="Proteomes" id="UP000233440">
    <property type="component" value="Unassembled WGS sequence"/>
</dbReference>
<proteinExistence type="predicted"/>
<protein>
    <submittedName>
        <fullName evidence="1">Uncharacterized protein</fullName>
    </submittedName>
</protein>
<dbReference type="RefSeq" id="WP_101353469.1">
    <property type="nucleotide sequence ID" value="NZ_PIQO01000003.1"/>
</dbReference>
<name>A0A2N3LNA8_9BACI</name>
<reference evidence="1 2" key="1">
    <citation type="submission" date="2017-11" db="EMBL/GenBank/DDBJ databases">
        <title>Bacillus camelliae sp. nov., isolated from pu'er tea.</title>
        <authorList>
            <person name="Niu L."/>
        </authorList>
    </citation>
    <scope>NUCLEOTIDE SEQUENCE [LARGE SCALE GENOMIC DNA]</scope>
    <source>
        <strain evidence="1 2">7578-1</strain>
    </source>
</reference>
<keyword evidence="2" id="KW-1185">Reference proteome</keyword>
<organism evidence="1 2">
    <name type="scientific">Heyndrickxia camelliae</name>
    <dbReference type="NCBI Taxonomy" id="1707093"/>
    <lineage>
        <taxon>Bacteria</taxon>
        <taxon>Bacillati</taxon>
        <taxon>Bacillota</taxon>
        <taxon>Bacilli</taxon>
        <taxon>Bacillales</taxon>
        <taxon>Bacillaceae</taxon>
        <taxon>Heyndrickxia</taxon>
    </lineage>
</organism>
<accession>A0A2N3LNA8</accession>
<gene>
    <name evidence="1" type="ORF">CWO92_06935</name>
</gene>
<comment type="caution">
    <text evidence="1">The sequence shown here is derived from an EMBL/GenBank/DDBJ whole genome shotgun (WGS) entry which is preliminary data.</text>
</comment>
<dbReference type="AlphaFoldDB" id="A0A2N3LNA8"/>
<evidence type="ECO:0000313" key="1">
    <source>
        <dbReference type="EMBL" id="PKR86100.1"/>
    </source>
</evidence>